<gene>
    <name evidence="2" type="ORF">L3081_17010</name>
</gene>
<protein>
    <recommendedName>
        <fullName evidence="4">Tetratricopeptide repeat protein</fullName>
    </recommendedName>
</protein>
<dbReference type="Gene3D" id="1.25.40.10">
    <property type="entry name" value="Tetratricopeptide repeat domain"/>
    <property type="match status" value="1"/>
</dbReference>
<feature type="transmembrane region" description="Helical" evidence="1">
    <location>
        <begin position="124"/>
        <end position="142"/>
    </location>
</feature>
<reference evidence="2" key="1">
    <citation type="submission" date="2022-01" db="EMBL/GenBank/DDBJ databases">
        <title>Colwellia maritima, isolated from seawater.</title>
        <authorList>
            <person name="Kristyanto S."/>
            <person name="Jung J."/>
            <person name="Jeon C.O."/>
        </authorList>
    </citation>
    <scope>NUCLEOTIDE SEQUENCE</scope>
    <source>
        <strain evidence="2">MSW7</strain>
    </source>
</reference>
<dbReference type="EMBL" id="JAKKSL010000003">
    <property type="protein sequence ID" value="MCI2284779.1"/>
    <property type="molecule type" value="Genomic_DNA"/>
</dbReference>
<evidence type="ECO:0000313" key="3">
    <source>
        <dbReference type="Proteomes" id="UP001139646"/>
    </source>
</evidence>
<name>A0ABS9X3H5_9GAMM</name>
<evidence type="ECO:0008006" key="4">
    <source>
        <dbReference type="Google" id="ProtNLM"/>
    </source>
</evidence>
<sequence length="553" mass="62561">MTDKTAVKRRKRGVKASRVKLEKALINAGFTTQAALAKHIAEIEGTDSIPKDIVNRVFREVSVSPHTLERVANVLGVEAYTLYLTNDNFQAPSMTSDKEDNEDNSHDILKVTTNKPTYTQYWKYSSITIALLVFCASIFFIMQIKKVSNENTLIKLQTLIPSLGTPTNKYSLALRSSPSIESTAEKLKALLKKDFNVVPRIYKLDENSIQTENIERSSQVDMIINMQLFKLGRFWLVESSILKYPNKVILARKLLTKSEWLSLGEEYTKQLAHTLNTFIQKGYTQLPNETLPSLEYLTLIGEGLSLLDESSDFNKIKQAQSKFLLAKDINETLSLAKGGICLTYLYESWTGDEKTLLTRASQHCEEAKQGEENSIVATANSFLLRRTGRLTQAYTYVEQQLNQMPESVDLLIEKGNILLELFRQTGESNKQLELAKKSLQQASLLAPNLWKSYFILGLVEWTLGHQRAAIEATSVAANLNPNDLVLSNMATLSFCIGDIEPTKAYVQQILLKQPDSYLGLEKMSMLHYYANDFQAAIDYRLKSIANLWRIKYS</sequence>
<evidence type="ECO:0000256" key="1">
    <source>
        <dbReference type="SAM" id="Phobius"/>
    </source>
</evidence>
<keyword evidence="3" id="KW-1185">Reference proteome</keyword>
<keyword evidence="1" id="KW-0812">Transmembrane</keyword>
<comment type="caution">
    <text evidence="2">The sequence shown here is derived from an EMBL/GenBank/DDBJ whole genome shotgun (WGS) entry which is preliminary data.</text>
</comment>
<organism evidence="2 3">
    <name type="scientific">Colwellia maritima</name>
    <dbReference type="NCBI Taxonomy" id="2912588"/>
    <lineage>
        <taxon>Bacteria</taxon>
        <taxon>Pseudomonadati</taxon>
        <taxon>Pseudomonadota</taxon>
        <taxon>Gammaproteobacteria</taxon>
        <taxon>Alteromonadales</taxon>
        <taxon>Colwelliaceae</taxon>
        <taxon>Colwellia</taxon>
    </lineage>
</organism>
<keyword evidence="1" id="KW-0472">Membrane</keyword>
<dbReference type="Proteomes" id="UP001139646">
    <property type="component" value="Unassembled WGS sequence"/>
</dbReference>
<dbReference type="RefSeq" id="WP_242287247.1">
    <property type="nucleotide sequence ID" value="NZ_JAKKSL010000003.1"/>
</dbReference>
<dbReference type="SUPFAM" id="SSF48452">
    <property type="entry name" value="TPR-like"/>
    <property type="match status" value="1"/>
</dbReference>
<accession>A0ABS9X3H5</accession>
<keyword evidence="1" id="KW-1133">Transmembrane helix</keyword>
<dbReference type="InterPro" id="IPR011990">
    <property type="entry name" value="TPR-like_helical_dom_sf"/>
</dbReference>
<proteinExistence type="predicted"/>
<evidence type="ECO:0000313" key="2">
    <source>
        <dbReference type="EMBL" id="MCI2284779.1"/>
    </source>
</evidence>